<dbReference type="SUPFAM" id="SSF53335">
    <property type="entry name" value="S-adenosyl-L-methionine-dependent methyltransferases"/>
    <property type="match status" value="1"/>
</dbReference>
<dbReference type="GO" id="GO:0008171">
    <property type="term" value="F:O-methyltransferase activity"/>
    <property type="evidence" value="ECO:0007669"/>
    <property type="project" value="InterPro"/>
</dbReference>
<dbReference type="PROSITE" id="PS51682">
    <property type="entry name" value="SAM_OMT_I"/>
    <property type="match status" value="1"/>
</dbReference>
<proteinExistence type="predicted"/>
<evidence type="ECO:0000313" key="4">
    <source>
        <dbReference type="EMBL" id="RZF50386.1"/>
    </source>
</evidence>
<evidence type="ECO:0000313" key="5">
    <source>
        <dbReference type="Proteomes" id="UP000292110"/>
    </source>
</evidence>
<dbReference type="AlphaFoldDB" id="A0A4Q6XEI8"/>
<dbReference type="Pfam" id="PF01596">
    <property type="entry name" value="Methyltransf_3"/>
    <property type="match status" value="1"/>
</dbReference>
<accession>A0A4Q6XEI8</accession>
<dbReference type="Proteomes" id="UP000292110">
    <property type="component" value="Unassembled WGS sequence"/>
</dbReference>
<name>A0A4Q6XEI8_9GAMM</name>
<keyword evidence="5" id="KW-1185">Reference proteome</keyword>
<dbReference type="InterPro" id="IPR002935">
    <property type="entry name" value="SAM_O-MeTrfase"/>
</dbReference>
<dbReference type="RefSeq" id="WP_130162678.1">
    <property type="nucleotide sequence ID" value="NZ_SGIM01000011.1"/>
</dbReference>
<dbReference type="PANTHER" id="PTHR43167">
    <property type="entry name" value="PUTATIVE (AFU_ORTHOLOGUE AFUA_6G01830)-RELATED"/>
    <property type="match status" value="1"/>
</dbReference>
<sequence>MTNTVFLQRIADLYDEFKQHDARQSDRLRRYRNIEAESAKLLAMLVRTQQSKRILEIGTSTGYSTLWLAEAAKTVQGRVLTLEINAFRSAQAKKYAEDFELEGFIDFWVGDAADYLKQAMEPFDLILLDAERGSYVSYWEDLKRLLQSSGSTLIIDNVISHPAEVKPMLELIKQDEHYMSSILPVGAGLCMVVVK</sequence>
<dbReference type="GO" id="GO:0032259">
    <property type="term" value="P:methylation"/>
    <property type="evidence" value="ECO:0007669"/>
    <property type="project" value="UniProtKB-KW"/>
</dbReference>
<dbReference type="CDD" id="cd02440">
    <property type="entry name" value="AdoMet_MTases"/>
    <property type="match status" value="1"/>
</dbReference>
<protein>
    <submittedName>
        <fullName evidence="4">Methyltransferase domain-containing protein</fullName>
    </submittedName>
</protein>
<keyword evidence="1 4" id="KW-0489">Methyltransferase</keyword>
<evidence type="ECO:0000256" key="1">
    <source>
        <dbReference type="ARBA" id="ARBA00022603"/>
    </source>
</evidence>
<dbReference type="EMBL" id="SGIM01000011">
    <property type="protein sequence ID" value="RZF50386.1"/>
    <property type="molecule type" value="Genomic_DNA"/>
</dbReference>
<reference evidence="4 5" key="1">
    <citation type="submission" date="2019-02" db="EMBL/GenBank/DDBJ databases">
        <title>The draft genome of Acinetobacter halotolerans strain JCM 31009.</title>
        <authorList>
            <person name="Qin J."/>
            <person name="Feng Y."/>
            <person name="Nemec A."/>
            <person name="Zong Z."/>
        </authorList>
    </citation>
    <scope>NUCLEOTIDE SEQUENCE [LARGE SCALE GENOMIC DNA]</scope>
    <source>
        <strain evidence="4 5">JCM 31009</strain>
    </source>
</reference>
<keyword evidence="3" id="KW-0949">S-adenosyl-L-methionine</keyword>
<gene>
    <name evidence="4" type="ORF">EXE30_12490</name>
</gene>
<organism evidence="4 5">
    <name type="scientific">Acinetobacter halotolerans</name>
    <dbReference type="NCBI Taxonomy" id="1752076"/>
    <lineage>
        <taxon>Bacteria</taxon>
        <taxon>Pseudomonadati</taxon>
        <taxon>Pseudomonadota</taxon>
        <taxon>Gammaproteobacteria</taxon>
        <taxon>Moraxellales</taxon>
        <taxon>Moraxellaceae</taxon>
        <taxon>Acinetobacter</taxon>
    </lineage>
</organism>
<evidence type="ECO:0000256" key="2">
    <source>
        <dbReference type="ARBA" id="ARBA00022679"/>
    </source>
</evidence>
<comment type="caution">
    <text evidence="4">The sequence shown here is derived from an EMBL/GenBank/DDBJ whole genome shotgun (WGS) entry which is preliminary data.</text>
</comment>
<dbReference type="PANTHER" id="PTHR43167:SF1">
    <property type="entry name" value="PUTATIVE (AFU_ORTHOLOGUE AFUA_6G01830)-RELATED"/>
    <property type="match status" value="1"/>
</dbReference>
<keyword evidence="2 4" id="KW-0808">Transferase</keyword>
<dbReference type="InterPro" id="IPR029063">
    <property type="entry name" value="SAM-dependent_MTases_sf"/>
</dbReference>
<dbReference type="Gene3D" id="3.40.50.150">
    <property type="entry name" value="Vaccinia Virus protein VP39"/>
    <property type="match status" value="1"/>
</dbReference>
<evidence type="ECO:0000256" key="3">
    <source>
        <dbReference type="ARBA" id="ARBA00022691"/>
    </source>
</evidence>